<gene>
    <name evidence="10" type="ORF">XE02_0625</name>
</gene>
<proteinExistence type="predicted"/>
<dbReference type="PROSITE" id="PS50893">
    <property type="entry name" value="ABC_TRANSPORTER_2"/>
    <property type="match status" value="2"/>
</dbReference>
<evidence type="ECO:0000256" key="1">
    <source>
        <dbReference type="ARBA" id="ARBA00022448"/>
    </source>
</evidence>
<dbReference type="Gene3D" id="3.40.50.300">
    <property type="entry name" value="P-loop containing nucleotide triphosphate hydrolases"/>
    <property type="match status" value="2"/>
</dbReference>
<dbReference type="Pfam" id="PF00005">
    <property type="entry name" value="ABC_tran"/>
    <property type="match status" value="2"/>
</dbReference>
<dbReference type="InterPro" id="IPR003593">
    <property type="entry name" value="AAA+_ATPase"/>
</dbReference>
<dbReference type="InterPro" id="IPR027417">
    <property type="entry name" value="P-loop_NTPase"/>
</dbReference>
<evidence type="ECO:0000256" key="8">
    <source>
        <dbReference type="ARBA" id="ARBA00023136"/>
    </source>
</evidence>
<dbReference type="CDD" id="cd03215">
    <property type="entry name" value="ABC_Carb_Monos_II"/>
    <property type="match status" value="1"/>
</dbReference>
<keyword evidence="4" id="KW-0677">Repeat</keyword>
<evidence type="ECO:0000256" key="3">
    <source>
        <dbReference type="ARBA" id="ARBA00022597"/>
    </source>
</evidence>
<comment type="caution">
    <text evidence="10">The sequence shown here is derived from an EMBL/GenBank/DDBJ whole genome shotgun (WGS) entry which is preliminary data.</text>
</comment>
<evidence type="ECO:0000256" key="7">
    <source>
        <dbReference type="ARBA" id="ARBA00022967"/>
    </source>
</evidence>
<keyword evidence="1" id="KW-0813">Transport</keyword>
<keyword evidence="6" id="KW-0067">ATP-binding</keyword>
<dbReference type="GO" id="GO:0005524">
    <property type="term" value="F:ATP binding"/>
    <property type="evidence" value="ECO:0007669"/>
    <property type="project" value="UniProtKB-KW"/>
</dbReference>
<dbReference type="InterPro" id="IPR050107">
    <property type="entry name" value="ABC_carbohydrate_import_ATPase"/>
</dbReference>
<evidence type="ECO:0000259" key="9">
    <source>
        <dbReference type="PROSITE" id="PS50893"/>
    </source>
</evidence>
<evidence type="ECO:0000256" key="4">
    <source>
        <dbReference type="ARBA" id="ARBA00022737"/>
    </source>
</evidence>
<dbReference type="SMART" id="SM00382">
    <property type="entry name" value="AAA"/>
    <property type="match status" value="2"/>
</dbReference>
<dbReference type="PANTHER" id="PTHR43790:SF1">
    <property type="entry name" value="XYLOSE IMPORT ATP-BINDING PROTEIN XYLG"/>
    <property type="match status" value="1"/>
</dbReference>
<dbReference type="PANTHER" id="PTHR43790">
    <property type="entry name" value="CARBOHYDRATE TRANSPORT ATP-BINDING PROTEIN MG119-RELATED"/>
    <property type="match status" value="1"/>
</dbReference>
<sequence>MGKNNNQNNKNLIIDLQHISKRYGGVQALIDVDFSLKEGEIHCLVGENGSGKSTLIKIISGVEQPEKEACIYIKGEKQTILSPIISIQKGIQVIYQDLSLFSNLTVAENITINNYSSGNLKLVNWKKIKDLAQKTLKKLGIQINPNQVVNSLSIADRQLVAICRAIATNARLIIMDEPTSSLARHEINSLFSIIKELQKEGITILFVSHKLDEILEISERVTVLRDGTKVGVFQRNEINDQKLSFLMTGKEFANKKVTKTTIDEHILLQVKNLSKKGNYKNISFELHRGEILGIIGMIGSGRTELAFSLFGINPPDQGEILIEGKPIQLNSNKDAIQSGIAYVPEDRIEQGLIMDQSIKNNITVTIFHQLLNHFNMVNREKQENIAKHWIDKLSIRTPNTKNPVKTLSGGNQQKTVLAKWLSTNPKILILDSPTVGIDVAAKHAIYTIMKELSLKNIGIILISDEVQEVLYNCQRILLMRKGQFVQEFKPFEISEKKLNQKIVEV</sequence>
<dbReference type="InterPro" id="IPR003439">
    <property type="entry name" value="ABC_transporter-like_ATP-bd"/>
</dbReference>
<keyword evidence="7" id="KW-1278">Translocase</keyword>
<accession>A0A101I7J7</accession>
<feature type="domain" description="ABC transporter" evidence="9">
    <location>
        <begin position="252"/>
        <end position="505"/>
    </location>
</feature>
<protein>
    <submittedName>
        <fullName evidence="10">ABC-type sugar transport system, ATPase component</fullName>
    </submittedName>
</protein>
<evidence type="ECO:0000313" key="10">
    <source>
        <dbReference type="EMBL" id="KUK90242.1"/>
    </source>
</evidence>
<dbReference type="Proteomes" id="UP000055014">
    <property type="component" value="Unassembled WGS sequence"/>
</dbReference>
<evidence type="ECO:0000313" key="11">
    <source>
        <dbReference type="Proteomes" id="UP000055014"/>
    </source>
</evidence>
<feature type="domain" description="ABC transporter" evidence="9">
    <location>
        <begin position="14"/>
        <end position="251"/>
    </location>
</feature>
<reference evidence="11" key="1">
    <citation type="journal article" date="2015" name="MBio">
        <title>Genome-Resolved Metagenomic Analysis Reveals Roles for Candidate Phyla and Other Microbial Community Members in Biogeochemical Transformations in Oil Reservoirs.</title>
        <authorList>
            <person name="Hu P."/>
            <person name="Tom L."/>
            <person name="Singh A."/>
            <person name="Thomas B.C."/>
            <person name="Baker B.J."/>
            <person name="Piceno Y.M."/>
            <person name="Andersen G.L."/>
            <person name="Banfield J.F."/>
        </authorList>
    </citation>
    <scope>NUCLEOTIDE SEQUENCE [LARGE SCALE GENOMIC DNA]</scope>
</reference>
<organism evidence="10 11">
    <name type="scientific">Mesotoga infera</name>
    <dbReference type="NCBI Taxonomy" id="1236046"/>
    <lineage>
        <taxon>Bacteria</taxon>
        <taxon>Thermotogati</taxon>
        <taxon>Thermotogota</taxon>
        <taxon>Thermotogae</taxon>
        <taxon>Kosmotogales</taxon>
        <taxon>Kosmotogaceae</taxon>
        <taxon>Mesotoga</taxon>
    </lineage>
</organism>
<keyword evidence="8" id="KW-0472">Membrane</keyword>
<name>A0A101I7J7_9BACT</name>
<dbReference type="PATRIC" id="fig|1236046.5.peg.181"/>
<keyword evidence="5" id="KW-0547">Nucleotide-binding</keyword>
<evidence type="ECO:0000256" key="5">
    <source>
        <dbReference type="ARBA" id="ARBA00022741"/>
    </source>
</evidence>
<keyword evidence="3 10" id="KW-0762">Sugar transport</keyword>
<dbReference type="CDD" id="cd03216">
    <property type="entry name" value="ABC_Carb_Monos_I"/>
    <property type="match status" value="1"/>
</dbReference>
<dbReference type="SUPFAM" id="SSF52540">
    <property type="entry name" value="P-loop containing nucleoside triphosphate hydrolases"/>
    <property type="match status" value="2"/>
</dbReference>
<dbReference type="EMBL" id="LGGW01000044">
    <property type="protein sequence ID" value="KUK90242.1"/>
    <property type="molecule type" value="Genomic_DNA"/>
</dbReference>
<dbReference type="GO" id="GO:0016887">
    <property type="term" value="F:ATP hydrolysis activity"/>
    <property type="evidence" value="ECO:0007669"/>
    <property type="project" value="InterPro"/>
</dbReference>
<evidence type="ECO:0000256" key="6">
    <source>
        <dbReference type="ARBA" id="ARBA00022840"/>
    </source>
</evidence>
<keyword evidence="2" id="KW-1003">Cell membrane</keyword>
<dbReference type="AlphaFoldDB" id="A0A101I7J7"/>
<evidence type="ECO:0000256" key="2">
    <source>
        <dbReference type="ARBA" id="ARBA00022475"/>
    </source>
</evidence>